<dbReference type="EMBL" id="JAJJMB010001752">
    <property type="protein sequence ID" value="KAI3955424.1"/>
    <property type="molecule type" value="Genomic_DNA"/>
</dbReference>
<dbReference type="GO" id="GO:0015297">
    <property type="term" value="F:antiporter activity"/>
    <property type="evidence" value="ECO:0007669"/>
    <property type="project" value="UniProtKB-KW"/>
</dbReference>
<evidence type="ECO:0000313" key="12">
    <source>
        <dbReference type="EMBL" id="KAI3955424.1"/>
    </source>
</evidence>
<dbReference type="InterPro" id="IPR051359">
    <property type="entry name" value="CaCA_antiporter"/>
</dbReference>
<feature type="transmembrane region" description="Helical" evidence="10">
    <location>
        <begin position="511"/>
        <end position="535"/>
    </location>
</feature>
<dbReference type="Gene3D" id="1.20.1420.30">
    <property type="entry name" value="NCX, central ion-binding region"/>
    <property type="match status" value="2"/>
</dbReference>
<keyword evidence="8" id="KW-0739">Sodium transport</keyword>
<evidence type="ECO:0000256" key="4">
    <source>
        <dbReference type="ARBA" id="ARBA00022692"/>
    </source>
</evidence>
<dbReference type="GO" id="GO:0006814">
    <property type="term" value="P:sodium ion transport"/>
    <property type="evidence" value="ECO:0007669"/>
    <property type="project" value="UniProtKB-KW"/>
</dbReference>
<feature type="domain" description="Sodium/calcium exchanger membrane region" evidence="11">
    <location>
        <begin position="113"/>
        <end position="257"/>
    </location>
</feature>
<comment type="similarity">
    <text evidence="9">Belongs to the Ca(2+):cation antiporter (CaCA) (TC 2.A.19) family. Cation/calcium exchanger (CCX) subfamily.</text>
</comment>
<gene>
    <name evidence="12" type="ORF">MKW98_018525</name>
</gene>
<accession>A0AAD4TGQ4</accession>
<proteinExistence type="inferred from homology"/>
<dbReference type="Pfam" id="PF01699">
    <property type="entry name" value="Na_Ca_ex"/>
    <property type="match status" value="2"/>
</dbReference>
<evidence type="ECO:0000256" key="10">
    <source>
        <dbReference type="SAM" id="Phobius"/>
    </source>
</evidence>
<feature type="transmembrane region" description="Helical" evidence="10">
    <location>
        <begin position="555"/>
        <end position="573"/>
    </location>
</feature>
<keyword evidence="8" id="KW-0406">Ion transport</keyword>
<evidence type="ECO:0000259" key="11">
    <source>
        <dbReference type="Pfam" id="PF01699"/>
    </source>
</evidence>
<feature type="transmembrane region" description="Helical" evidence="10">
    <location>
        <begin position="443"/>
        <end position="462"/>
    </location>
</feature>
<keyword evidence="4 10" id="KW-0812">Transmembrane</keyword>
<evidence type="ECO:0000256" key="5">
    <source>
        <dbReference type="ARBA" id="ARBA00022989"/>
    </source>
</evidence>
<dbReference type="PANTHER" id="PTHR12266">
    <property type="entry name" value="NA+/CA2+ K+ INDEPENDENT EXCHANGER"/>
    <property type="match status" value="1"/>
</dbReference>
<sequence>MARVISPLNQVRRSFILFINISFLFLLSFYLAILLFSSNSHLLHHQSKRSPNHVEKLDGSLNCSQVHHFHSYQEKCEYVKSTKGCKPSGYINYLQIFYCICGSSPGLGYTVLILWLILLFYLLANTAANYFCSSLESLSKILQLSPTIAGVTLLSLGNGAPDVFASLASFMGTTGSGGVGLNSVLGGAFFVSSVVVGVISISISSKGVSVDKSSFIRDILFFLLTLGSLLAIVIVGAINIWGAIAFVSLYFIYVFIVSTAHICRKRDIKVSNIFDISPITRTLFAYDPKEQFGEFRTPLLGYVSSDDVEKLGPIQKCGVNNNNEDEEHREDNQNGLTTNCFGLFDTPAWNYFSWFLYIIELPVYLPRRMTIPVVSEERWSKFFGVISVALAPILLVVLWVTQNKALGYNRSLMVYLAGGLVGIVFGTIAFVTTKSANPPKRCLLPWLVGGFLMSVAWTYIIADELVSLLVSLGNIFGISPSILGLTLLAWGNSIGDLVANVAMAVNGDQDGAQIAISGCYAGPIFNTIMGLGLGFVFKTWSQYPSSFVIPKDTTLYETIGFLMAGLLWALVILPRKKMKLDRLLGCGLVAIYLCFLSVRLAQTLGGVPIQGTLTAIFFKP</sequence>
<feature type="transmembrane region" description="Helical" evidence="10">
    <location>
        <begin position="215"/>
        <end position="234"/>
    </location>
</feature>
<feature type="transmembrane region" description="Helical" evidence="10">
    <location>
        <begin position="412"/>
        <end position="431"/>
    </location>
</feature>
<dbReference type="InterPro" id="IPR004837">
    <property type="entry name" value="NaCa_Exmemb"/>
</dbReference>
<keyword evidence="6" id="KW-0915">Sodium</keyword>
<keyword evidence="7 10" id="KW-0472">Membrane</keyword>
<keyword evidence="13" id="KW-1185">Reference proteome</keyword>
<evidence type="ECO:0000256" key="9">
    <source>
        <dbReference type="ARBA" id="ARBA00038187"/>
    </source>
</evidence>
<keyword evidence="3" id="KW-0050">Antiport</keyword>
<dbReference type="GO" id="GO:0008324">
    <property type="term" value="F:monoatomic cation transmembrane transporter activity"/>
    <property type="evidence" value="ECO:0007669"/>
    <property type="project" value="TreeGrafter"/>
</dbReference>
<comment type="caution">
    <text evidence="12">The sequence shown here is derived from an EMBL/GenBank/DDBJ whole genome shotgun (WGS) entry which is preliminary data.</text>
</comment>
<feature type="transmembrane region" description="Helical" evidence="10">
    <location>
        <begin position="184"/>
        <end position="203"/>
    </location>
</feature>
<evidence type="ECO:0000256" key="2">
    <source>
        <dbReference type="ARBA" id="ARBA00022448"/>
    </source>
</evidence>
<protein>
    <recommendedName>
        <fullName evidence="11">Sodium/calcium exchanger membrane region domain-containing protein</fullName>
    </recommendedName>
</protein>
<keyword evidence="2" id="KW-0813">Transport</keyword>
<feature type="domain" description="Sodium/calcium exchanger membrane region" evidence="11">
    <location>
        <begin position="447"/>
        <end position="599"/>
    </location>
</feature>
<feature type="transmembrane region" description="Helical" evidence="10">
    <location>
        <begin position="15"/>
        <end position="36"/>
    </location>
</feature>
<evidence type="ECO:0000256" key="1">
    <source>
        <dbReference type="ARBA" id="ARBA00004141"/>
    </source>
</evidence>
<evidence type="ECO:0000256" key="3">
    <source>
        <dbReference type="ARBA" id="ARBA00022449"/>
    </source>
</evidence>
<dbReference type="AlphaFoldDB" id="A0AAD4TGQ4"/>
<keyword evidence="5 10" id="KW-1133">Transmembrane helix</keyword>
<dbReference type="GO" id="GO:0016020">
    <property type="term" value="C:membrane"/>
    <property type="evidence" value="ECO:0007669"/>
    <property type="project" value="UniProtKB-SubCell"/>
</dbReference>
<dbReference type="PANTHER" id="PTHR12266:SF36">
    <property type="entry name" value="OS10G0436900 PROTEIN"/>
    <property type="match status" value="1"/>
</dbReference>
<feature type="transmembrane region" description="Helical" evidence="10">
    <location>
        <begin position="468"/>
        <end position="490"/>
    </location>
</feature>
<evidence type="ECO:0000256" key="6">
    <source>
        <dbReference type="ARBA" id="ARBA00023053"/>
    </source>
</evidence>
<feature type="transmembrane region" description="Helical" evidence="10">
    <location>
        <begin position="580"/>
        <end position="598"/>
    </location>
</feature>
<feature type="transmembrane region" description="Helical" evidence="10">
    <location>
        <begin position="240"/>
        <end position="263"/>
    </location>
</feature>
<comment type="subcellular location">
    <subcellularLocation>
        <location evidence="1">Membrane</location>
        <topology evidence="1">Multi-pass membrane protein</topology>
    </subcellularLocation>
</comment>
<reference evidence="12" key="1">
    <citation type="submission" date="2022-04" db="EMBL/GenBank/DDBJ databases">
        <title>A functionally conserved STORR gene fusion in Papaver species that diverged 16.8 million years ago.</title>
        <authorList>
            <person name="Catania T."/>
        </authorList>
    </citation>
    <scope>NUCLEOTIDE SEQUENCE</scope>
    <source>
        <strain evidence="12">S-188037</strain>
    </source>
</reference>
<evidence type="ECO:0000313" key="13">
    <source>
        <dbReference type="Proteomes" id="UP001202328"/>
    </source>
</evidence>
<evidence type="ECO:0000256" key="7">
    <source>
        <dbReference type="ARBA" id="ARBA00023136"/>
    </source>
</evidence>
<dbReference type="Proteomes" id="UP001202328">
    <property type="component" value="Unassembled WGS sequence"/>
</dbReference>
<name>A0AAD4TGQ4_9MAGN</name>
<feature type="transmembrane region" description="Helical" evidence="10">
    <location>
        <begin position="382"/>
        <end position="400"/>
    </location>
</feature>
<organism evidence="12 13">
    <name type="scientific">Papaver atlanticum</name>
    <dbReference type="NCBI Taxonomy" id="357466"/>
    <lineage>
        <taxon>Eukaryota</taxon>
        <taxon>Viridiplantae</taxon>
        <taxon>Streptophyta</taxon>
        <taxon>Embryophyta</taxon>
        <taxon>Tracheophyta</taxon>
        <taxon>Spermatophyta</taxon>
        <taxon>Magnoliopsida</taxon>
        <taxon>Ranunculales</taxon>
        <taxon>Papaveraceae</taxon>
        <taxon>Papaveroideae</taxon>
        <taxon>Papaver</taxon>
    </lineage>
</organism>
<dbReference type="InterPro" id="IPR044880">
    <property type="entry name" value="NCX_ion-bd_dom_sf"/>
</dbReference>
<evidence type="ECO:0000256" key="8">
    <source>
        <dbReference type="ARBA" id="ARBA00023201"/>
    </source>
</evidence>